<dbReference type="Proteomes" id="UP001430356">
    <property type="component" value="Unassembled WGS sequence"/>
</dbReference>
<feature type="region of interest" description="Disordered" evidence="5">
    <location>
        <begin position="631"/>
        <end position="650"/>
    </location>
</feature>
<keyword evidence="2" id="KW-0677">Repeat</keyword>
<feature type="region of interest" description="Disordered" evidence="5">
    <location>
        <begin position="431"/>
        <end position="464"/>
    </location>
</feature>
<dbReference type="PANTHER" id="PTHR12326">
    <property type="entry name" value="PLECKSTRIN HOMOLOGY DOMAIN CONTAINING PROTEIN"/>
    <property type="match status" value="1"/>
</dbReference>
<sequence>MDPVSSSSGSGGTAVAPHAEATAPPPTLVPTHAALLRVVAQLQREPHSHERERRRLLRLAEWALRTADAYARLPSPPAMRGAATASGDGGGGGTTTPTSSDPAAPLRAGVPVERRLSYPGGHTNAHEVATAPVSAAAELFRPHLATAAAHQPHVVSATVSSLSASPPPPVVPRGRRPLCCVVGAAFDVPDTHATRCAVLAAQGGCCARCGVVLPRPAPPRLSVRCGAFASRVCAALPCGGGGGGGDESSDDGNQLESGSSGGGLCCCCCCCCWRLRPPWWCGRATAAAVLDSDRDGDSDAAGPPASQERDELLGSSGAQQRRQARVDAAADDAALFCAYEGHYLCRVCFHRPATSSSSAVMARGIGHRSTAATADDDDVDDHGTRYVAQEEWQVRASEGVGESPVRAAVVMASAHLREWWLARHVALPTAVRRSGSNHSSRGCSPPPRTRQRASDRDTAQGVDRGAPAVHMCVLPAHVLHRWSFSRHPVSAAAAAALQARPLAMSGSTARVRGSRLSPHPSELLTGREDGRHRARGGGAAVDAGDAPAFTPELYDVSLINPALYTRVPALAAARRMRQRLVLLHSQAWWCPHYRHAVWGQHSSTSGDAPPLDAISEGPATTATAATAAAAAAGGVSSSPPSSSSSSSSRARRRYLVERAEGWSLQDLHRLTALPSPPPLLGELQAIAAAMQAHVSECNGCTAQCRGESMMWCGAPLT</sequence>
<evidence type="ECO:0000256" key="4">
    <source>
        <dbReference type="ARBA" id="ARBA00022833"/>
    </source>
</evidence>
<evidence type="ECO:0000256" key="2">
    <source>
        <dbReference type="ARBA" id="ARBA00022737"/>
    </source>
</evidence>
<gene>
    <name evidence="7" type="ORF">NESM_000449600</name>
</gene>
<dbReference type="InterPro" id="IPR051366">
    <property type="entry name" value="DEF8"/>
</dbReference>
<organism evidence="7 8">
    <name type="scientific">Novymonas esmeraldas</name>
    <dbReference type="NCBI Taxonomy" id="1808958"/>
    <lineage>
        <taxon>Eukaryota</taxon>
        <taxon>Discoba</taxon>
        <taxon>Euglenozoa</taxon>
        <taxon>Kinetoplastea</taxon>
        <taxon>Metakinetoplastina</taxon>
        <taxon>Trypanosomatida</taxon>
        <taxon>Trypanosomatidae</taxon>
        <taxon>Novymonas</taxon>
    </lineage>
</organism>
<name>A0AAW0EMI7_9TRYP</name>
<dbReference type="InterPro" id="IPR025258">
    <property type="entry name" value="RH_dom"/>
</dbReference>
<protein>
    <recommendedName>
        <fullName evidence="6">Rubicon Homology domain-containing protein</fullName>
    </recommendedName>
</protein>
<reference evidence="7 8" key="1">
    <citation type="journal article" date="2021" name="MBio">
        <title>A New Model Trypanosomatid, Novymonas esmeraldas: Genomic Perception of Its 'Candidatus Pandoraea novymonadis' Endosymbiont.</title>
        <authorList>
            <person name="Zakharova A."/>
            <person name="Saura A."/>
            <person name="Butenko A."/>
            <person name="Podesvova L."/>
            <person name="Warmusova S."/>
            <person name="Kostygov A.Y."/>
            <person name="Nenarokova A."/>
            <person name="Lukes J."/>
            <person name="Opperdoes F.R."/>
            <person name="Yurchenko V."/>
        </authorList>
    </citation>
    <scope>NUCLEOTIDE SEQUENCE [LARGE SCALE GENOMIC DNA]</scope>
    <source>
        <strain evidence="7 8">E262AT.01</strain>
    </source>
</reference>
<dbReference type="AlphaFoldDB" id="A0AAW0EMI7"/>
<keyword evidence="1" id="KW-0479">Metal-binding</keyword>
<dbReference type="PANTHER" id="PTHR12326:SF3">
    <property type="entry name" value="DIFFERENTIALLY EXPRESSED IN FDCP 8 HOMOLOG"/>
    <property type="match status" value="1"/>
</dbReference>
<comment type="caution">
    <text evidence="7">The sequence shown here is derived from an EMBL/GenBank/DDBJ whole genome shotgun (WGS) entry which is preliminary data.</text>
</comment>
<dbReference type="EMBL" id="JAECZO010000050">
    <property type="protein sequence ID" value="KAK7195242.1"/>
    <property type="molecule type" value="Genomic_DNA"/>
</dbReference>
<feature type="compositionally biased region" description="Low complexity" evidence="5">
    <location>
        <begin position="1"/>
        <end position="22"/>
    </location>
</feature>
<feature type="region of interest" description="Disordered" evidence="5">
    <location>
        <begin position="1"/>
        <end position="27"/>
    </location>
</feature>
<dbReference type="GO" id="GO:0008270">
    <property type="term" value="F:zinc ion binding"/>
    <property type="evidence" value="ECO:0007669"/>
    <property type="project" value="UniProtKB-KW"/>
</dbReference>
<keyword evidence="4" id="KW-0862">Zinc</keyword>
<feature type="region of interest" description="Disordered" evidence="5">
    <location>
        <begin position="73"/>
        <end position="106"/>
    </location>
</feature>
<keyword evidence="8" id="KW-1185">Reference proteome</keyword>
<evidence type="ECO:0000313" key="7">
    <source>
        <dbReference type="EMBL" id="KAK7195242.1"/>
    </source>
</evidence>
<proteinExistence type="predicted"/>
<keyword evidence="3" id="KW-0863">Zinc-finger</keyword>
<feature type="domain" description="Rubicon Homology" evidence="6">
    <location>
        <begin position="470"/>
        <end position="716"/>
    </location>
</feature>
<feature type="region of interest" description="Disordered" evidence="5">
    <location>
        <begin position="292"/>
        <end position="324"/>
    </location>
</feature>
<evidence type="ECO:0000256" key="5">
    <source>
        <dbReference type="SAM" id="MobiDB-lite"/>
    </source>
</evidence>
<evidence type="ECO:0000313" key="8">
    <source>
        <dbReference type="Proteomes" id="UP001430356"/>
    </source>
</evidence>
<evidence type="ECO:0000256" key="3">
    <source>
        <dbReference type="ARBA" id="ARBA00022771"/>
    </source>
</evidence>
<evidence type="ECO:0000256" key="1">
    <source>
        <dbReference type="ARBA" id="ARBA00022723"/>
    </source>
</evidence>
<accession>A0AAW0EMI7</accession>
<evidence type="ECO:0000259" key="6">
    <source>
        <dbReference type="SMART" id="SM01175"/>
    </source>
</evidence>
<feature type="compositionally biased region" description="Low complexity" evidence="5">
    <location>
        <begin position="95"/>
        <end position="105"/>
    </location>
</feature>
<dbReference type="SMART" id="SM01175">
    <property type="entry name" value="DUF4206"/>
    <property type="match status" value="1"/>
</dbReference>
<feature type="compositionally biased region" description="Low complexity" evidence="5">
    <location>
        <begin position="631"/>
        <end position="648"/>
    </location>
</feature>
<feature type="region of interest" description="Disordered" evidence="5">
    <location>
        <begin position="506"/>
        <end position="543"/>
    </location>
</feature>